<accession>A0A1X6YM62</accession>
<proteinExistence type="predicted"/>
<dbReference type="AlphaFoldDB" id="A0A1X6YM62"/>
<dbReference type="EMBL" id="PYGB01000001">
    <property type="protein sequence ID" value="PSK88434.1"/>
    <property type="molecule type" value="Genomic_DNA"/>
</dbReference>
<reference evidence="3 4" key="1">
    <citation type="submission" date="2017-03" db="EMBL/GenBank/DDBJ databases">
        <authorList>
            <person name="Afonso C.L."/>
            <person name="Miller P.J."/>
            <person name="Scott M.A."/>
            <person name="Spackman E."/>
            <person name="Goraichik I."/>
            <person name="Dimitrov K.M."/>
            <person name="Suarez D.L."/>
            <person name="Swayne D.E."/>
        </authorList>
    </citation>
    <scope>NUCLEOTIDE SEQUENCE [LARGE SCALE GENOMIC DNA]</scope>
    <source>
        <strain evidence="3 4">CECT 8367</strain>
    </source>
</reference>
<name>A0A1X6YM62_9RHOB</name>
<dbReference type="RefSeq" id="WP_133056286.1">
    <property type="nucleotide sequence ID" value="NZ_FWFY01000002.1"/>
</dbReference>
<feature type="compositionally biased region" description="Low complexity" evidence="1">
    <location>
        <begin position="99"/>
        <end position="114"/>
    </location>
</feature>
<protein>
    <submittedName>
        <fullName evidence="3">FlgN protein</fullName>
    </submittedName>
</protein>
<feature type="region of interest" description="Disordered" evidence="1">
    <location>
        <begin position="94"/>
        <end position="114"/>
    </location>
</feature>
<dbReference type="GO" id="GO:0044780">
    <property type="term" value="P:bacterial-type flagellum assembly"/>
    <property type="evidence" value="ECO:0007669"/>
    <property type="project" value="InterPro"/>
</dbReference>
<organism evidence="3 4">
    <name type="scientific">Limimaricola soesokkakensis</name>
    <dbReference type="NCBI Taxonomy" id="1343159"/>
    <lineage>
        <taxon>Bacteria</taxon>
        <taxon>Pseudomonadati</taxon>
        <taxon>Pseudomonadota</taxon>
        <taxon>Alphaproteobacteria</taxon>
        <taxon>Rhodobacterales</taxon>
        <taxon>Paracoccaceae</taxon>
        <taxon>Limimaricola</taxon>
    </lineage>
</organism>
<dbReference type="EMBL" id="FWFY01000002">
    <property type="protein sequence ID" value="SLN25492.1"/>
    <property type="molecule type" value="Genomic_DNA"/>
</dbReference>
<gene>
    <name evidence="2" type="ORF">CLV79_101271</name>
    <name evidence="3" type="ORF">LOS8367_00815</name>
</gene>
<keyword evidence="5" id="KW-1185">Reference proteome</keyword>
<dbReference type="InterPro" id="IPR036679">
    <property type="entry name" value="FlgN-like_sf"/>
</dbReference>
<evidence type="ECO:0000313" key="2">
    <source>
        <dbReference type="EMBL" id="PSK88434.1"/>
    </source>
</evidence>
<evidence type="ECO:0000256" key="1">
    <source>
        <dbReference type="SAM" id="MobiDB-lite"/>
    </source>
</evidence>
<sequence length="114" mass="11994">MKPPLTDRLAELLATERTALLSGRLADLGPMLDTKTALVEALSTQSQNRGALAAIEADLARNARLYEAALAGLREGEARAAALRRVEGGFATYDRNGRPRPAATAAAPALRRGA</sequence>
<dbReference type="Proteomes" id="UP000193495">
    <property type="component" value="Unassembled WGS sequence"/>
</dbReference>
<evidence type="ECO:0000313" key="3">
    <source>
        <dbReference type="EMBL" id="SLN25492.1"/>
    </source>
</evidence>
<evidence type="ECO:0000313" key="4">
    <source>
        <dbReference type="Proteomes" id="UP000193495"/>
    </source>
</evidence>
<dbReference type="Proteomes" id="UP000240624">
    <property type="component" value="Unassembled WGS sequence"/>
</dbReference>
<reference evidence="2 5" key="2">
    <citation type="submission" date="2018-03" db="EMBL/GenBank/DDBJ databases">
        <title>Genomic Encyclopedia of Archaeal and Bacterial Type Strains, Phase II (KMG-II): from individual species to whole genera.</title>
        <authorList>
            <person name="Goeker M."/>
        </authorList>
    </citation>
    <scope>NUCLEOTIDE SEQUENCE [LARGE SCALE GENOMIC DNA]</scope>
    <source>
        <strain evidence="2 5">DSM 29956</strain>
    </source>
</reference>
<dbReference type="SUPFAM" id="SSF140566">
    <property type="entry name" value="FlgN-like"/>
    <property type="match status" value="1"/>
</dbReference>
<evidence type="ECO:0000313" key="5">
    <source>
        <dbReference type="Proteomes" id="UP000240624"/>
    </source>
</evidence>